<feature type="region of interest" description="Disordered" evidence="1">
    <location>
        <begin position="192"/>
        <end position="234"/>
    </location>
</feature>
<dbReference type="AlphaFoldDB" id="Q6IGU0"/>
<feature type="compositionally biased region" description="Basic residues" evidence="1">
    <location>
        <begin position="196"/>
        <end position="208"/>
    </location>
</feature>
<feature type="region of interest" description="Disordered" evidence="1">
    <location>
        <begin position="60"/>
        <end position="85"/>
    </location>
</feature>
<dbReference type="EMBL" id="BK003676">
    <property type="protein sequence ID" value="DAA02374.1"/>
    <property type="molecule type" value="Genomic_DNA"/>
</dbReference>
<evidence type="ECO:0000313" key="2">
    <source>
        <dbReference type="EMBL" id="DAA02374.1"/>
    </source>
</evidence>
<accession>Q6IGU0</accession>
<gene>
    <name evidence="2" type="ORF">HDC05200</name>
</gene>
<reference evidence="2" key="1">
    <citation type="journal article" date="2003" name="Genome Biol.">
        <title>An integrated gene annotation and transcriptional profiling approach towards the full gene content of the Drosophila genome.</title>
        <authorList>
            <person name="Hild M."/>
            <person name="Beckmann B."/>
            <person name="Haas S.A."/>
            <person name="Koch B."/>
            <person name="Solovyev V."/>
            <person name="Busold C."/>
            <person name="Fellenberg K."/>
            <person name="Boutros M."/>
            <person name="Vingron M."/>
            <person name="Sauer F."/>
            <person name="Hoheisel J.D."/>
            <person name="Paro R."/>
        </authorList>
    </citation>
    <scope>NUCLEOTIDE SEQUENCE</scope>
</reference>
<organism evidence="2">
    <name type="scientific">Drosophila melanogaster</name>
    <name type="common">Fruit fly</name>
    <dbReference type="NCBI Taxonomy" id="7227"/>
    <lineage>
        <taxon>Eukaryota</taxon>
        <taxon>Metazoa</taxon>
        <taxon>Ecdysozoa</taxon>
        <taxon>Arthropoda</taxon>
        <taxon>Hexapoda</taxon>
        <taxon>Insecta</taxon>
        <taxon>Pterygota</taxon>
        <taxon>Neoptera</taxon>
        <taxon>Endopterygota</taxon>
        <taxon>Diptera</taxon>
        <taxon>Brachycera</taxon>
        <taxon>Muscomorpha</taxon>
        <taxon>Ephydroidea</taxon>
        <taxon>Drosophilidae</taxon>
        <taxon>Drosophila</taxon>
        <taxon>Sophophora</taxon>
    </lineage>
</organism>
<protein>
    <submittedName>
        <fullName evidence="2">HDC05200</fullName>
    </submittedName>
</protein>
<sequence>MTFYIPHWTSDGDWNRACVMSMTTTETLVGSPRWCDQEKGQGGEPHLGSAAVDKLMGKWKWKRGTGGGGKSSEMSGGDSGRQTANNAAANGMRWSMRQWWQDRQHKGATLKKSTKQLYPKNWQKQQNKATGAGQWAQDFGRRVRDSMGFKEAFAPKAPIPIKNCDANEQRRGERISSLGLHCGNKCRDRHQDFPSHQHHPHQRHHRTTHSLTRQSRWPRRSGWRMDEHPPPRVQHPVPHSAWLVTCVNYNFASRSKACYIKNTDSERDSTSAVETEKTR</sequence>
<evidence type="ECO:0000256" key="1">
    <source>
        <dbReference type="SAM" id="MobiDB-lite"/>
    </source>
</evidence>
<name>Q6IGU0_DROME</name>
<proteinExistence type="predicted"/>